<proteinExistence type="predicted"/>
<reference evidence="2 3" key="1">
    <citation type="submission" date="2019-07" db="EMBL/GenBank/DDBJ databases">
        <title>WGS assembly of Gossypium tomentosum.</title>
        <authorList>
            <person name="Chen Z.J."/>
            <person name="Sreedasyam A."/>
            <person name="Ando A."/>
            <person name="Song Q."/>
            <person name="De L."/>
            <person name="Hulse-Kemp A."/>
            <person name="Ding M."/>
            <person name="Ye W."/>
            <person name="Kirkbride R."/>
            <person name="Jenkins J."/>
            <person name="Plott C."/>
            <person name="Lovell J."/>
            <person name="Lin Y.-M."/>
            <person name="Vaughn R."/>
            <person name="Liu B."/>
            <person name="Li W."/>
            <person name="Simpson S."/>
            <person name="Scheffler B."/>
            <person name="Saski C."/>
            <person name="Grover C."/>
            <person name="Hu G."/>
            <person name="Conover J."/>
            <person name="Carlson J."/>
            <person name="Shu S."/>
            <person name="Boston L."/>
            <person name="Williams M."/>
            <person name="Peterson D."/>
            <person name="Mcgee K."/>
            <person name="Jones D."/>
            <person name="Wendel J."/>
            <person name="Stelly D."/>
            <person name="Grimwood J."/>
            <person name="Schmutz J."/>
        </authorList>
    </citation>
    <scope>NUCLEOTIDE SEQUENCE [LARGE SCALE GENOMIC DNA]</scope>
    <source>
        <strain evidence="2">7179.01</strain>
    </source>
</reference>
<evidence type="ECO:0000256" key="1">
    <source>
        <dbReference type="SAM" id="MobiDB-lite"/>
    </source>
</evidence>
<dbReference type="EMBL" id="CM017627">
    <property type="protein sequence ID" value="TYH70105.1"/>
    <property type="molecule type" value="Genomic_DNA"/>
</dbReference>
<name>A0A5D2KTP9_GOSTO</name>
<feature type="region of interest" description="Disordered" evidence="1">
    <location>
        <begin position="1"/>
        <end position="43"/>
    </location>
</feature>
<dbReference type="Proteomes" id="UP000322667">
    <property type="component" value="Chromosome D05"/>
</dbReference>
<sequence length="43" mass="4668">MSAEKEQTNGEHRFSITQNLKKGDAMSTEANGTKKGAVESLSR</sequence>
<protein>
    <submittedName>
        <fullName evidence="2">Uncharacterized protein</fullName>
    </submittedName>
</protein>
<dbReference type="AlphaFoldDB" id="A0A5D2KTP9"/>
<evidence type="ECO:0000313" key="3">
    <source>
        <dbReference type="Proteomes" id="UP000322667"/>
    </source>
</evidence>
<organism evidence="2 3">
    <name type="scientific">Gossypium tomentosum</name>
    <name type="common">Hawaiian cotton</name>
    <name type="synonym">Gossypium sandvicense</name>
    <dbReference type="NCBI Taxonomy" id="34277"/>
    <lineage>
        <taxon>Eukaryota</taxon>
        <taxon>Viridiplantae</taxon>
        <taxon>Streptophyta</taxon>
        <taxon>Embryophyta</taxon>
        <taxon>Tracheophyta</taxon>
        <taxon>Spermatophyta</taxon>
        <taxon>Magnoliopsida</taxon>
        <taxon>eudicotyledons</taxon>
        <taxon>Gunneridae</taxon>
        <taxon>Pentapetalae</taxon>
        <taxon>rosids</taxon>
        <taxon>malvids</taxon>
        <taxon>Malvales</taxon>
        <taxon>Malvaceae</taxon>
        <taxon>Malvoideae</taxon>
        <taxon>Gossypium</taxon>
    </lineage>
</organism>
<gene>
    <name evidence="2" type="ORF">ES332_D05G095900v1</name>
</gene>
<feature type="compositionally biased region" description="Basic and acidic residues" evidence="1">
    <location>
        <begin position="1"/>
        <end position="14"/>
    </location>
</feature>
<evidence type="ECO:0000313" key="2">
    <source>
        <dbReference type="EMBL" id="TYH70105.1"/>
    </source>
</evidence>
<accession>A0A5D2KTP9</accession>
<keyword evidence="3" id="KW-1185">Reference proteome</keyword>